<reference evidence="3" key="1">
    <citation type="submission" date="2020-07" db="EMBL/GenBank/DDBJ databases">
        <title>Genome sequence and genetic diversity analysis of an under-domesticated orphan crop, white fonio (Digitaria exilis).</title>
        <authorList>
            <person name="Bennetzen J.L."/>
            <person name="Chen S."/>
            <person name="Ma X."/>
            <person name="Wang X."/>
            <person name="Yssel A.E.J."/>
            <person name="Chaluvadi S.R."/>
            <person name="Johnson M."/>
            <person name="Gangashetty P."/>
            <person name="Hamidou F."/>
            <person name="Sanogo M.D."/>
            <person name="Zwaenepoel A."/>
            <person name="Wallace J."/>
            <person name="Van De Peer Y."/>
            <person name="Van Deynze A."/>
        </authorList>
    </citation>
    <scope>NUCLEOTIDE SEQUENCE</scope>
    <source>
        <tissue evidence="3">Leaves</tissue>
    </source>
</reference>
<dbReference type="OrthoDB" id="737602at2759"/>
<sequence>MDSPQPPNRQDAEAPQPNDPHDAAAEPFLVPPPPVADVDGARRRWSLLSWPTALGFGFLTFNSGMAIYRSGGERGAVGFVVFSYLDLVLLFGCLRWYEATEPSSSARSWLKAAVWVLTTALTVLFSAKVAAVMPPAVAVAVWLMAFATVAGLDLRNLTSWRSRSSTSRDGESMDEPLLEQPAAQPAPVVHGPSPLTIVSFVFLTFNVAMAVYLWSQALGALSFVAFSYLDFILLVYCLALYEGTAPGSLRREHLKMAVWLLATMLFFALGPLMEFWFLFVAKVAENSTTMAFQNQTSCTQLRPPWLPVVP</sequence>
<feature type="transmembrane region" description="Helical" evidence="2">
    <location>
        <begin position="47"/>
        <end position="69"/>
    </location>
</feature>
<dbReference type="EMBL" id="JACEFO010000430">
    <property type="protein sequence ID" value="KAF8769742.1"/>
    <property type="molecule type" value="Genomic_DNA"/>
</dbReference>
<name>A0A835FQA5_9POAL</name>
<keyword evidence="2" id="KW-1133">Transmembrane helix</keyword>
<keyword evidence="4" id="KW-1185">Reference proteome</keyword>
<gene>
    <name evidence="3" type="ORF">HU200_006351</name>
</gene>
<proteinExistence type="predicted"/>
<feature type="transmembrane region" description="Helical" evidence="2">
    <location>
        <begin position="109"/>
        <end position="127"/>
    </location>
</feature>
<feature type="transmembrane region" description="Helical" evidence="2">
    <location>
        <begin position="257"/>
        <end position="279"/>
    </location>
</feature>
<feature type="region of interest" description="Disordered" evidence="1">
    <location>
        <begin position="1"/>
        <end position="29"/>
    </location>
</feature>
<comment type="caution">
    <text evidence="3">The sequence shown here is derived from an EMBL/GenBank/DDBJ whole genome shotgun (WGS) entry which is preliminary data.</text>
</comment>
<dbReference type="Proteomes" id="UP000636709">
    <property type="component" value="Unassembled WGS sequence"/>
</dbReference>
<dbReference type="PANTHER" id="PTHR46610:SF27">
    <property type="entry name" value="PGG DOMAIN-CONTAINING PROTEIN"/>
    <property type="match status" value="1"/>
</dbReference>
<feature type="transmembrane region" description="Helical" evidence="2">
    <location>
        <begin position="195"/>
        <end position="214"/>
    </location>
</feature>
<feature type="transmembrane region" description="Helical" evidence="2">
    <location>
        <begin position="220"/>
        <end position="241"/>
    </location>
</feature>
<dbReference type="AlphaFoldDB" id="A0A835FQA5"/>
<evidence type="ECO:0000313" key="3">
    <source>
        <dbReference type="EMBL" id="KAF8769742.1"/>
    </source>
</evidence>
<feature type="transmembrane region" description="Helical" evidence="2">
    <location>
        <begin position="75"/>
        <end position="97"/>
    </location>
</feature>
<accession>A0A835FQA5</accession>
<evidence type="ECO:0000256" key="2">
    <source>
        <dbReference type="SAM" id="Phobius"/>
    </source>
</evidence>
<organism evidence="3 4">
    <name type="scientific">Digitaria exilis</name>
    <dbReference type="NCBI Taxonomy" id="1010633"/>
    <lineage>
        <taxon>Eukaryota</taxon>
        <taxon>Viridiplantae</taxon>
        <taxon>Streptophyta</taxon>
        <taxon>Embryophyta</taxon>
        <taxon>Tracheophyta</taxon>
        <taxon>Spermatophyta</taxon>
        <taxon>Magnoliopsida</taxon>
        <taxon>Liliopsida</taxon>
        <taxon>Poales</taxon>
        <taxon>Poaceae</taxon>
        <taxon>PACMAD clade</taxon>
        <taxon>Panicoideae</taxon>
        <taxon>Panicodae</taxon>
        <taxon>Paniceae</taxon>
        <taxon>Anthephorinae</taxon>
        <taxon>Digitaria</taxon>
    </lineage>
</organism>
<evidence type="ECO:0000313" key="4">
    <source>
        <dbReference type="Proteomes" id="UP000636709"/>
    </source>
</evidence>
<evidence type="ECO:0000256" key="1">
    <source>
        <dbReference type="SAM" id="MobiDB-lite"/>
    </source>
</evidence>
<dbReference type="PANTHER" id="PTHR46610">
    <property type="entry name" value="OS05G0181300 PROTEIN"/>
    <property type="match status" value="1"/>
</dbReference>
<keyword evidence="2" id="KW-0812">Transmembrane</keyword>
<dbReference type="Pfam" id="PF20100">
    <property type="entry name" value="DUF6490"/>
    <property type="match status" value="2"/>
</dbReference>
<dbReference type="InterPro" id="IPR045501">
    <property type="entry name" value="DUF6490"/>
</dbReference>
<protein>
    <submittedName>
        <fullName evidence="3">Uncharacterized protein</fullName>
    </submittedName>
</protein>
<keyword evidence="2" id="KW-0472">Membrane</keyword>